<comment type="similarity">
    <text evidence="1 4">Belongs to the RNase T2 family.</text>
</comment>
<dbReference type="SUPFAM" id="SSF55895">
    <property type="entry name" value="Ribonuclease Rh-like"/>
    <property type="match status" value="1"/>
</dbReference>
<dbReference type="PANTHER" id="PTHR11240">
    <property type="entry name" value="RIBONUCLEASE T2"/>
    <property type="match status" value="1"/>
</dbReference>
<evidence type="ECO:0000256" key="4">
    <source>
        <dbReference type="RuleBase" id="RU004328"/>
    </source>
</evidence>
<keyword evidence="3" id="KW-0378">Hydrolase</keyword>
<reference evidence="5" key="2">
    <citation type="submission" date="2010-05" db="EMBL/GenBank/DDBJ databases">
        <title>The Genome Sequence of Magnaporthe poae strain ATCC 64411.</title>
        <authorList>
            <consortium name="The Broad Institute Genome Sequencing Platform"/>
            <consortium name="Broad Institute Genome Sequencing Center for Infectious Disease"/>
            <person name="Ma L.-J."/>
            <person name="Dead R."/>
            <person name="Young S."/>
            <person name="Zeng Q."/>
            <person name="Koehrsen M."/>
            <person name="Alvarado L."/>
            <person name="Berlin A."/>
            <person name="Chapman S.B."/>
            <person name="Chen Z."/>
            <person name="Freedman E."/>
            <person name="Gellesch M."/>
            <person name="Goldberg J."/>
            <person name="Griggs A."/>
            <person name="Gujja S."/>
            <person name="Heilman E.R."/>
            <person name="Heiman D."/>
            <person name="Hepburn T."/>
            <person name="Howarth C."/>
            <person name="Jen D."/>
            <person name="Larson L."/>
            <person name="Mehta T."/>
            <person name="Neiman D."/>
            <person name="Pearson M."/>
            <person name="Roberts A."/>
            <person name="Saif S."/>
            <person name="Shea T."/>
            <person name="Shenoy N."/>
            <person name="Sisk P."/>
            <person name="Stolte C."/>
            <person name="Sykes S."/>
            <person name="Walk T."/>
            <person name="White J."/>
            <person name="Yandava C."/>
            <person name="Haas B."/>
            <person name="Nusbaum C."/>
            <person name="Birren B."/>
        </authorList>
    </citation>
    <scope>NUCLEOTIDE SEQUENCE</scope>
    <source>
        <strain evidence="5">ATCC 64411</strain>
    </source>
</reference>
<dbReference type="PANTHER" id="PTHR11240:SF22">
    <property type="entry name" value="RIBONUCLEASE T2"/>
    <property type="match status" value="1"/>
</dbReference>
<dbReference type="EC" id="4.6.1.19" evidence="2"/>
<reference evidence="7" key="1">
    <citation type="submission" date="2010-05" db="EMBL/GenBank/DDBJ databases">
        <title>The genome sequence of Magnaporthe poae strain ATCC 64411.</title>
        <authorList>
            <person name="Ma L.-J."/>
            <person name="Dead R."/>
            <person name="Young S."/>
            <person name="Zeng Q."/>
            <person name="Koehrsen M."/>
            <person name="Alvarado L."/>
            <person name="Berlin A."/>
            <person name="Chapman S.B."/>
            <person name="Chen Z."/>
            <person name="Freedman E."/>
            <person name="Gellesch M."/>
            <person name="Goldberg J."/>
            <person name="Griggs A."/>
            <person name="Gujja S."/>
            <person name="Heilman E.R."/>
            <person name="Heiman D."/>
            <person name="Hepburn T."/>
            <person name="Howarth C."/>
            <person name="Jen D."/>
            <person name="Larson L."/>
            <person name="Mehta T."/>
            <person name="Neiman D."/>
            <person name="Pearson M."/>
            <person name="Roberts A."/>
            <person name="Saif S."/>
            <person name="Shea T."/>
            <person name="Shenoy N."/>
            <person name="Sisk P."/>
            <person name="Stolte C."/>
            <person name="Sykes S."/>
            <person name="Walk T."/>
            <person name="White J."/>
            <person name="Yandava C."/>
            <person name="Haas B."/>
            <person name="Nusbaum C."/>
            <person name="Birren B."/>
        </authorList>
    </citation>
    <scope>NUCLEOTIDE SEQUENCE [LARGE SCALE GENOMIC DNA]</scope>
    <source>
        <strain evidence="7">ATCC 64411 / 73-15</strain>
    </source>
</reference>
<dbReference type="Proteomes" id="UP000011715">
    <property type="component" value="Unassembled WGS sequence"/>
</dbReference>
<reference evidence="6" key="4">
    <citation type="journal article" date="2015" name="G3 (Bethesda)">
        <title>Genome sequences of three phytopathogenic species of the Magnaporthaceae family of fungi.</title>
        <authorList>
            <person name="Okagaki L.H."/>
            <person name="Nunes C.C."/>
            <person name="Sailsbery J."/>
            <person name="Clay B."/>
            <person name="Brown D."/>
            <person name="John T."/>
            <person name="Oh Y."/>
            <person name="Young N."/>
            <person name="Fitzgerald M."/>
            <person name="Haas B.J."/>
            <person name="Zeng Q."/>
            <person name="Young S."/>
            <person name="Adiconis X."/>
            <person name="Fan L."/>
            <person name="Levin J.Z."/>
            <person name="Mitchell T.K."/>
            <person name="Okubara P.A."/>
            <person name="Farman M.L."/>
            <person name="Kohn L.M."/>
            <person name="Birren B."/>
            <person name="Ma L.-J."/>
            <person name="Dean R.A."/>
        </authorList>
    </citation>
    <scope>NUCLEOTIDE SEQUENCE</scope>
    <source>
        <strain evidence="6">ATCC 64411 / 73-15</strain>
    </source>
</reference>
<keyword evidence="7" id="KW-1185">Reference proteome</keyword>
<proteinExistence type="inferred from homology"/>
<dbReference type="GO" id="GO:0006401">
    <property type="term" value="P:RNA catabolic process"/>
    <property type="evidence" value="ECO:0007669"/>
    <property type="project" value="TreeGrafter"/>
</dbReference>
<dbReference type="EMBL" id="GL876968">
    <property type="protein sequence ID" value="KLU85234.1"/>
    <property type="molecule type" value="Genomic_DNA"/>
</dbReference>
<dbReference type="eggNOG" id="KOG1642">
    <property type="taxonomic scope" value="Eukaryota"/>
</dbReference>
<reference evidence="6" key="5">
    <citation type="submission" date="2015-06" db="UniProtKB">
        <authorList>
            <consortium name="EnsemblFungi"/>
        </authorList>
    </citation>
    <scope>IDENTIFICATION</scope>
    <source>
        <strain evidence="6">ATCC 64411</strain>
    </source>
</reference>
<dbReference type="GO" id="GO:0005576">
    <property type="term" value="C:extracellular region"/>
    <property type="evidence" value="ECO:0007669"/>
    <property type="project" value="TreeGrafter"/>
</dbReference>
<dbReference type="InterPro" id="IPR033130">
    <property type="entry name" value="RNase_T2_His_AS_2"/>
</dbReference>
<dbReference type="EMBL" id="ADBL01001009">
    <property type="status" value="NOT_ANNOTATED_CDS"/>
    <property type="molecule type" value="Genomic_DNA"/>
</dbReference>
<reference evidence="5" key="3">
    <citation type="submission" date="2011-03" db="EMBL/GenBank/DDBJ databases">
        <title>Annotation of Magnaporthe poae ATCC 64411.</title>
        <authorList>
            <person name="Ma L.-J."/>
            <person name="Dead R."/>
            <person name="Young S.K."/>
            <person name="Zeng Q."/>
            <person name="Gargeya S."/>
            <person name="Fitzgerald M."/>
            <person name="Haas B."/>
            <person name="Abouelleil A."/>
            <person name="Alvarado L."/>
            <person name="Arachchi H.M."/>
            <person name="Berlin A."/>
            <person name="Brown A."/>
            <person name="Chapman S.B."/>
            <person name="Chen Z."/>
            <person name="Dunbar C."/>
            <person name="Freedman E."/>
            <person name="Gearin G."/>
            <person name="Gellesch M."/>
            <person name="Goldberg J."/>
            <person name="Griggs A."/>
            <person name="Gujja S."/>
            <person name="Heiman D."/>
            <person name="Howarth C."/>
            <person name="Larson L."/>
            <person name="Lui A."/>
            <person name="MacDonald P.J.P."/>
            <person name="Mehta T."/>
            <person name="Montmayeur A."/>
            <person name="Murphy C."/>
            <person name="Neiman D."/>
            <person name="Pearson M."/>
            <person name="Priest M."/>
            <person name="Roberts A."/>
            <person name="Saif S."/>
            <person name="Shea T."/>
            <person name="Shenoy N."/>
            <person name="Sisk P."/>
            <person name="Stolte C."/>
            <person name="Sykes S."/>
            <person name="Yandava C."/>
            <person name="Wortman J."/>
            <person name="Nusbaum C."/>
            <person name="Birren B."/>
        </authorList>
    </citation>
    <scope>NUCLEOTIDE SEQUENCE</scope>
    <source>
        <strain evidence="5">ATCC 64411</strain>
    </source>
</reference>
<sequence>MAPQSLKAFLAYAGNLFSQLPASLNEIPNPFFSVGLEQPAGRPSGQCYIPLSGAPACPVDGPLSCHNSTPVAGDCCFIHPGGRMLLTQFWDDQVHAGGAEEDWTLHGLWPDLCDGGYDQFCNLVPQYKNISAILKAQGQSELVEFMDRYWLANRGANEGLWEHEWNKHGTCINTLAASCYSPAAAASSANPGELAVVDYFVRAGSLQSGEFVPAKDPPSRDAGNCAPWVRYMPKRSRREL</sequence>
<dbReference type="EMBL" id="ADBL01001010">
    <property type="status" value="NOT_ANNOTATED_CDS"/>
    <property type="molecule type" value="Genomic_DNA"/>
</dbReference>
<evidence type="ECO:0000256" key="2">
    <source>
        <dbReference type="ARBA" id="ARBA00012571"/>
    </source>
</evidence>
<dbReference type="GO" id="GO:0033897">
    <property type="term" value="F:ribonuclease T2 activity"/>
    <property type="evidence" value="ECO:0007669"/>
    <property type="project" value="UniProtKB-EC"/>
</dbReference>
<accession>A0A0C4DW90</accession>
<evidence type="ECO:0000313" key="6">
    <source>
        <dbReference type="EnsemblFungi" id="MAPG_04264T0"/>
    </source>
</evidence>
<name>A0A0C4DW90_MAGP6</name>
<dbReference type="InterPro" id="IPR001568">
    <property type="entry name" value="RNase_T2-like"/>
</dbReference>
<evidence type="ECO:0000256" key="1">
    <source>
        <dbReference type="ARBA" id="ARBA00007469"/>
    </source>
</evidence>
<dbReference type="OMA" id="FWAHEAS"/>
<gene>
    <name evidence="5" type="ORF">MAPG_04264</name>
</gene>
<dbReference type="GO" id="GO:0003723">
    <property type="term" value="F:RNA binding"/>
    <property type="evidence" value="ECO:0007669"/>
    <property type="project" value="InterPro"/>
</dbReference>
<dbReference type="OrthoDB" id="435754at2759"/>
<dbReference type="Pfam" id="PF00445">
    <property type="entry name" value="Ribonuclease_T2"/>
    <property type="match status" value="1"/>
</dbReference>
<keyword evidence="3" id="KW-0255">Endonuclease</keyword>
<dbReference type="VEuPathDB" id="FungiDB:MAPG_04264"/>
<evidence type="ECO:0000313" key="7">
    <source>
        <dbReference type="Proteomes" id="UP000011715"/>
    </source>
</evidence>
<evidence type="ECO:0000256" key="3">
    <source>
        <dbReference type="ARBA" id="ARBA00022759"/>
    </source>
</evidence>
<dbReference type="PROSITE" id="PS00531">
    <property type="entry name" value="RNASE_T2_2"/>
    <property type="match status" value="1"/>
</dbReference>
<dbReference type="Gene3D" id="3.90.730.10">
    <property type="entry name" value="Ribonuclease T2-like"/>
    <property type="match status" value="1"/>
</dbReference>
<keyword evidence="3" id="KW-0540">Nuclease</keyword>
<dbReference type="PROSITE" id="PS00530">
    <property type="entry name" value="RNASE_T2_1"/>
    <property type="match status" value="1"/>
</dbReference>
<organism evidence="6 7">
    <name type="scientific">Magnaporthiopsis poae (strain ATCC 64411 / 73-15)</name>
    <name type="common">Kentucky bluegrass fungus</name>
    <name type="synonym">Magnaporthe poae</name>
    <dbReference type="NCBI Taxonomy" id="644358"/>
    <lineage>
        <taxon>Eukaryota</taxon>
        <taxon>Fungi</taxon>
        <taxon>Dikarya</taxon>
        <taxon>Ascomycota</taxon>
        <taxon>Pezizomycotina</taxon>
        <taxon>Sordariomycetes</taxon>
        <taxon>Sordariomycetidae</taxon>
        <taxon>Magnaporthales</taxon>
        <taxon>Magnaporthaceae</taxon>
        <taxon>Magnaporthiopsis</taxon>
    </lineage>
</organism>
<dbReference type="AlphaFoldDB" id="A0A0C4DW90"/>
<dbReference type="EnsemblFungi" id="MAPG_04264T0">
    <property type="protein sequence ID" value="MAPG_04264T0"/>
    <property type="gene ID" value="MAPG_04264"/>
</dbReference>
<evidence type="ECO:0000313" key="5">
    <source>
        <dbReference type="EMBL" id="KLU85234.1"/>
    </source>
</evidence>
<dbReference type="InterPro" id="IPR036430">
    <property type="entry name" value="RNase_T2-like_sf"/>
</dbReference>
<dbReference type="InterPro" id="IPR018188">
    <property type="entry name" value="RNase_T2_His_AS_1"/>
</dbReference>
<protein>
    <recommendedName>
        <fullName evidence="2">ribonuclease T2</fullName>
        <ecNumber evidence="2">4.6.1.19</ecNumber>
    </recommendedName>
</protein>